<dbReference type="GO" id="GO:0005524">
    <property type="term" value="F:ATP binding"/>
    <property type="evidence" value="ECO:0007669"/>
    <property type="project" value="UniProtKB-KW"/>
</dbReference>
<evidence type="ECO:0000313" key="6">
    <source>
        <dbReference type="Proteomes" id="UP000218606"/>
    </source>
</evidence>
<dbReference type="EMBL" id="CP010774">
    <property type="protein sequence ID" value="ATG46029.1"/>
    <property type="molecule type" value="Genomic_DNA"/>
</dbReference>
<evidence type="ECO:0000256" key="3">
    <source>
        <dbReference type="SAM" id="MobiDB-lite"/>
    </source>
</evidence>
<dbReference type="Proteomes" id="UP000218606">
    <property type="component" value="Plasmid pP13_g"/>
</dbReference>
<keyword evidence="2" id="KW-0067">ATP-binding</keyword>
<evidence type="ECO:0000256" key="2">
    <source>
        <dbReference type="ARBA" id="ARBA00022840"/>
    </source>
</evidence>
<evidence type="ECO:0000259" key="4">
    <source>
        <dbReference type="Pfam" id="PF06414"/>
    </source>
</evidence>
<dbReference type="Gene3D" id="3.40.50.300">
    <property type="entry name" value="P-loop containing nucleotide triphosphate hydrolases"/>
    <property type="match status" value="1"/>
</dbReference>
<sequence length="368" mass="39939">MSEGQGRGPGPEGNINHTYRRTLDAIERRTDAQDLINLDKLTREHGADLQPSHIARADAITADLDQLAARYDAAFQAAGRSAEQTVLSLREGVESALIEQRREREAVPGQHQPTLYVVAGPNGSGKSTITRAGAFADARIVDPDAIARHLSPEDPEGASATAGREAIRERTRAMAKRENIAIETTLSGSSALRFIDQAQAAGYQVELHYISVDSPAQSIDRISQRVSEGGHHVPAADVERRFERSRENLPEAIARADRTTVYDNSSQGRAPQIAAELTRDRYDIEPNAPAWVKDAAGKAAELSFARATDQQGRDAAFERAREAAAADGLDVKRIEAGQEKGRTADESVDRSTSKQQPGRDRNDDGFGM</sequence>
<protein>
    <recommendedName>
        <fullName evidence="4">Zeta toxin domain-containing protein</fullName>
    </recommendedName>
</protein>
<organism evidence="5 6">
    <name type="scientific">Phaeobacter piscinae</name>
    <dbReference type="NCBI Taxonomy" id="1580596"/>
    <lineage>
        <taxon>Bacteria</taxon>
        <taxon>Pseudomonadati</taxon>
        <taxon>Pseudomonadota</taxon>
        <taxon>Alphaproteobacteria</taxon>
        <taxon>Rhodobacterales</taxon>
        <taxon>Roseobacteraceae</taxon>
        <taxon>Phaeobacter</taxon>
    </lineage>
</organism>
<dbReference type="InterPro" id="IPR010488">
    <property type="entry name" value="Zeta_toxin_domain"/>
</dbReference>
<gene>
    <name evidence="5" type="ORF">PhaeoP13_04147</name>
</gene>
<dbReference type="RefSeq" id="WP_096873634.1">
    <property type="nucleotide sequence ID" value="NZ_CP010774.1"/>
</dbReference>
<dbReference type="InterPro" id="IPR027417">
    <property type="entry name" value="P-loop_NTPase"/>
</dbReference>
<accession>A0AAN1GWV5</accession>
<dbReference type="AlphaFoldDB" id="A0AAN1GWV5"/>
<name>A0AAN1GWV5_9RHOB</name>
<feature type="domain" description="Zeta toxin" evidence="4">
    <location>
        <begin position="105"/>
        <end position="266"/>
    </location>
</feature>
<dbReference type="PANTHER" id="PTHR39206:SF1">
    <property type="entry name" value="SLL8004 PROTEIN"/>
    <property type="match status" value="1"/>
</dbReference>
<feature type="region of interest" description="Disordered" evidence="3">
    <location>
        <begin position="323"/>
        <end position="368"/>
    </location>
</feature>
<proteinExistence type="predicted"/>
<dbReference type="PANTHER" id="PTHR39206">
    <property type="entry name" value="SLL8004 PROTEIN"/>
    <property type="match status" value="1"/>
</dbReference>
<evidence type="ECO:0000313" key="5">
    <source>
        <dbReference type="EMBL" id="ATG46029.1"/>
    </source>
</evidence>
<reference evidence="5 6" key="1">
    <citation type="journal article" date="2017" name="Front. Microbiol.">
        <title>Phaeobacter piscinae sp. nov., a species of the Roseobacter group and potential aquaculture probiont.</title>
        <authorList>
            <person name="Sonnenschein E.C."/>
            <person name="Phippen C.B.W."/>
            <person name="Nielsen K.F."/>
            <person name="Mateiu R.V."/>
            <person name="Melchiorsen J."/>
            <person name="Gram L."/>
            <person name="Overmann J."/>
            <person name="Freese H.M."/>
        </authorList>
    </citation>
    <scope>NUCLEOTIDE SEQUENCE [LARGE SCALE GENOMIC DNA]</scope>
    <source>
        <strain evidence="5 6">P13</strain>
    </source>
</reference>
<keyword evidence="5" id="KW-0614">Plasmid</keyword>
<geneLocation type="plasmid" evidence="6">
    <name>pp13_g</name>
</geneLocation>
<dbReference type="GO" id="GO:0016301">
    <property type="term" value="F:kinase activity"/>
    <property type="evidence" value="ECO:0007669"/>
    <property type="project" value="InterPro"/>
</dbReference>
<dbReference type="Pfam" id="PF06414">
    <property type="entry name" value="Zeta_toxin"/>
    <property type="match status" value="1"/>
</dbReference>
<keyword evidence="1" id="KW-0547">Nucleotide-binding</keyword>
<dbReference type="SUPFAM" id="SSF52540">
    <property type="entry name" value="P-loop containing nucleoside triphosphate hydrolases"/>
    <property type="match status" value="1"/>
</dbReference>
<evidence type="ECO:0000256" key="1">
    <source>
        <dbReference type="ARBA" id="ARBA00022741"/>
    </source>
</evidence>